<name>A0A2P6MB35_9GAMM</name>
<dbReference type="InterPro" id="IPR009492">
    <property type="entry name" value="TniQ"/>
</dbReference>
<dbReference type="OrthoDB" id="6057246at2"/>
<evidence type="ECO:0000313" key="2">
    <source>
        <dbReference type="EMBL" id="PRH83206.1"/>
    </source>
</evidence>
<dbReference type="Pfam" id="PF06527">
    <property type="entry name" value="TniQ"/>
    <property type="match status" value="1"/>
</dbReference>
<evidence type="ECO:0000313" key="3">
    <source>
        <dbReference type="Proteomes" id="UP000241736"/>
    </source>
</evidence>
<accession>A0A2P6MB35</accession>
<proteinExistence type="predicted"/>
<protein>
    <recommendedName>
        <fullName evidence="1">TniQ domain-containing protein</fullName>
    </recommendedName>
</protein>
<feature type="domain" description="TniQ" evidence="1">
    <location>
        <begin position="12"/>
        <end position="130"/>
    </location>
</feature>
<dbReference type="AlphaFoldDB" id="A0A2P6MB35"/>
<keyword evidence="3" id="KW-1185">Reference proteome</keyword>
<comment type="caution">
    <text evidence="2">The sequence shown here is derived from an EMBL/GenBank/DDBJ whole genome shotgun (WGS) entry which is preliminary data.</text>
</comment>
<evidence type="ECO:0000259" key="1">
    <source>
        <dbReference type="Pfam" id="PF06527"/>
    </source>
</evidence>
<dbReference type="EMBL" id="PVLF01000003">
    <property type="protein sequence ID" value="PRH83206.1"/>
    <property type="molecule type" value="Genomic_DNA"/>
</dbReference>
<organism evidence="2 3">
    <name type="scientific">Arenimonas caeni</name>
    <dbReference type="NCBI Taxonomy" id="2058085"/>
    <lineage>
        <taxon>Bacteria</taxon>
        <taxon>Pseudomonadati</taxon>
        <taxon>Pseudomonadota</taxon>
        <taxon>Gammaproteobacteria</taxon>
        <taxon>Lysobacterales</taxon>
        <taxon>Lysobacteraceae</taxon>
        <taxon>Arenimonas</taxon>
    </lineage>
</organism>
<dbReference type="Proteomes" id="UP000241736">
    <property type="component" value="Unassembled WGS sequence"/>
</dbReference>
<gene>
    <name evidence="2" type="ORF">C6N40_03335</name>
</gene>
<sequence>MEQATPRWWISPPGPDESLRSCLARAADLYKADPGELWVQLNADDPLPIGTIDAPSCAALLRLGDALGVPGASLRPNRLPDSPSQLAPHARMAICPACWLDDDAAERPRGYRRSWTHVLRTTCPIHHAPLIIPRDRFKPDLAAALAAQKALTDYDREILNMIESFGTALEASLFRGAPWPATWRSNPPSVRERLCEVSFSLGATRGPPLTANLSPTPALAGFVHGPRHYRELREADGWEGFRQLVDPCERRAALWIVAWHSIPGLDATLSPGWVDMPGLLNI</sequence>
<reference evidence="2 3" key="1">
    <citation type="submission" date="2018-03" db="EMBL/GenBank/DDBJ databases">
        <title>Arenimonas caeni sp. nov., isolated from activated sludge.</title>
        <authorList>
            <person name="Liu H."/>
        </authorList>
    </citation>
    <scope>NUCLEOTIDE SEQUENCE [LARGE SCALE GENOMIC DNA]</scope>
    <source>
        <strain evidence="3">z29</strain>
    </source>
</reference>